<reference evidence="2" key="1">
    <citation type="submission" date="2020-04" db="EMBL/GenBank/DDBJ databases">
        <title>Phage recombination drives evolution of spore-forming Bacilli.</title>
        <authorList>
            <person name="Dragos A."/>
            <person name="Kovacs A.T."/>
        </authorList>
    </citation>
    <scope>NUCLEOTIDE SEQUENCE</scope>
    <source>
        <strain evidence="2">168</strain>
    </source>
</reference>
<feature type="transmembrane region" description="Helical" evidence="1">
    <location>
        <begin position="13"/>
        <end position="31"/>
    </location>
</feature>
<proteinExistence type="predicted"/>
<sequence>MNNIGEIISNFEGIIGALLGVIVTLILTHILKHFGQIKFYIVDFEIYFKTDNDGWGTNVMPSKDEAKQIEIHSQIEIYNGAEIPKVLREIKFCFYKNTNLIVSVTPDDKATTEEFAEFGYYRDKLFNINLPSKQIIAINIIKFLNEKETKQVKKCNRVYLEAKDHNGKMYKVFLGEF</sequence>
<name>A0A6M3ZG65_BACSU</name>
<evidence type="ECO:0000313" key="2">
    <source>
        <dbReference type="EMBL" id="QJP88810.1"/>
    </source>
</evidence>
<dbReference type="AlphaFoldDB" id="A0A6M3ZG65"/>
<evidence type="ECO:0000256" key="1">
    <source>
        <dbReference type="SAM" id="Phobius"/>
    </source>
</evidence>
<gene>
    <name evidence="2" type="ORF">HIR78_12620</name>
</gene>
<keyword evidence="1" id="KW-1133">Transmembrane helix</keyword>
<protein>
    <submittedName>
        <fullName evidence="2">Uncharacterized protein</fullName>
    </submittedName>
</protein>
<dbReference type="RefSeq" id="WP_009967509.1">
    <property type="nucleotide sequence ID" value="NC_000964.3"/>
</dbReference>
<keyword evidence="1" id="KW-0472">Membrane</keyword>
<dbReference type="EMBL" id="CP052842">
    <property type="protein sequence ID" value="QJP88810.1"/>
    <property type="molecule type" value="Genomic_DNA"/>
</dbReference>
<accession>A0A6M3ZG65</accession>
<dbReference type="OrthoDB" id="2989950at2"/>
<organism evidence="2">
    <name type="scientific">Bacillus subtilis (strain 168)</name>
    <dbReference type="NCBI Taxonomy" id="224308"/>
    <lineage>
        <taxon>Bacteria</taxon>
        <taxon>Bacillati</taxon>
        <taxon>Bacillota</taxon>
        <taxon>Bacilli</taxon>
        <taxon>Bacillales</taxon>
        <taxon>Bacillaceae</taxon>
        <taxon>Bacillus</taxon>
    </lineage>
</organism>
<keyword evidence="1" id="KW-0812">Transmembrane</keyword>
<dbReference type="KEGG" id="bsu:BSU20880"/>